<feature type="domain" description="Glycosyltransferase 2-like" evidence="1">
    <location>
        <begin position="8"/>
        <end position="157"/>
    </location>
</feature>
<dbReference type="EC" id="2.4.-.-" evidence="2"/>
<dbReference type="EMBL" id="JBHTGQ010000026">
    <property type="protein sequence ID" value="MFC7750604.1"/>
    <property type="molecule type" value="Genomic_DNA"/>
</dbReference>
<reference evidence="3" key="1">
    <citation type="journal article" date="2019" name="Int. J. Syst. Evol. Microbiol.">
        <title>The Global Catalogue of Microorganisms (GCM) 10K type strain sequencing project: providing services to taxonomists for standard genome sequencing and annotation.</title>
        <authorList>
            <consortium name="The Broad Institute Genomics Platform"/>
            <consortium name="The Broad Institute Genome Sequencing Center for Infectious Disease"/>
            <person name="Wu L."/>
            <person name="Ma J."/>
        </authorList>
    </citation>
    <scope>NUCLEOTIDE SEQUENCE [LARGE SCALE GENOMIC DNA]</scope>
    <source>
        <strain evidence="3">JCM 18657</strain>
    </source>
</reference>
<evidence type="ECO:0000313" key="3">
    <source>
        <dbReference type="Proteomes" id="UP001596528"/>
    </source>
</evidence>
<sequence length="244" mass="27969">MSGLPLVTIVIPFYNCPYIDQAIASALEQQYPNLEIIVVDDGSTRYQDRIAPYLDRISYLGKANGGTATALNHGFRMASGRYIAWLSSDDWLYPDKIAQQVHFMQQHQLQISYTDFHGMNEHGAITHLNQTIKFSNECAFIEAFKSFNPINGCTVMMTKDLFFAIGGFDEKLLYTHDYDAWIRILLAGQRIGYLNLPLTKYRWHANMGSRKHRPVISAEIKAIRARTRGPLTQLLKRYRQIGRC</sequence>
<protein>
    <submittedName>
        <fullName evidence="2">Glycosyltransferase</fullName>
        <ecNumber evidence="2">2.4.-.-</ecNumber>
    </submittedName>
</protein>
<dbReference type="Pfam" id="PF00535">
    <property type="entry name" value="Glycos_transf_2"/>
    <property type="match status" value="1"/>
</dbReference>
<dbReference type="PANTHER" id="PTHR43685:SF2">
    <property type="entry name" value="GLYCOSYLTRANSFERASE 2-LIKE DOMAIN-CONTAINING PROTEIN"/>
    <property type="match status" value="1"/>
</dbReference>
<organism evidence="2 3">
    <name type="scientific">Paenibacillus thermoaerophilus</name>
    <dbReference type="NCBI Taxonomy" id="1215385"/>
    <lineage>
        <taxon>Bacteria</taxon>
        <taxon>Bacillati</taxon>
        <taxon>Bacillota</taxon>
        <taxon>Bacilli</taxon>
        <taxon>Bacillales</taxon>
        <taxon>Paenibacillaceae</taxon>
        <taxon>Paenibacillus</taxon>
    </lineage>
</organism>
<comment type="caution">
    <text evidence="2">The sequence shown here is derived from an EMBL/GenBank/DDBJ whole genome shotgun (WGS) entry which is preliminary data.</text>
</comment>
<dbReference type="RefSeq" id="WP_138788741.1">
    <property type="nucleotide sequence ID" value="NZ_JBHTGQ010000026.1"/>
</dbReference>
<dbReference type="PANTHER" id="PTHR43685">
    <property type="entry name" value="GLYCOSYLTRANSFERASE"/>
    <property type="match status" value="1"/>
</dbReference>
<dbReference type="InterPro" id="IPR001173">
    <property type="entry name" value="Glyco_trans_2-like"/>
</dbReference>
<dbReference type="InterPro" id="IPR050834">
    <property type="entry name" value="Glycosyltransf_2"/>
</dbReference>
<dbReference type="Gene3D" id="3.90.550.10">
    <property type="entry name" value="Spore Coat Polysaccharide Biosynthesis Protein SpsA, Chain A"/>
    <property type="match status" value="1"/>
</dbReference>
<proteinExistence type="predicted"/>
<keyword evidence="2" id="KW-0328">Glycosyltransferase</keyword>
<dbReference type="Proteomes" id="UP001596528">
    <property type="component" value="Unassembled WGS sequence"/>
</dbReference>
<evidence type="ECO:0000259" key="1">
    <source>
        <dbReference type="Pfam" id="PF00535"/>
    </source>
</evidence>
<dbReference type="SUPFAM" id="SSF53448">
    <property type="entry name" value="Nucleotide-diphospho-sugar transferases"/>
    <property type="match status" value="1"/>
</dbReference>
<evidence type="ECO:0000313" key="2">
    <source>
        <dbReference type="EMBL" id="MFC7750604.1"/>
    </source>
</evidence>
<accession>A0ABW2V3A4</accession>
<gene>
    <name evidence="2" type="ORF">ACFQWB_11810</name>
</gene>
<name>A0ABW2V3A4_9BACL</name>
<keyword evidence="3" id="KW-1185">Reference proteome</keyword>
<dbReference type="InterPro" id="IPR029044">
    <property type="entry name" value="Nucleotide-diphossugar_trans"/>
</dbReference>
<keyword evidence="2" id="KW-0808">Transferase</keyword>
<dbReference type="GO" id="GO:0016757">
    <property type="term" value="F:glycosyltransferase activity"/>
    <property type="evidence" value="ECO:0007669"/>
    <property type="project" value="UniProtKB-KW"/>
</dbReference>